<dbReference type="OrthoDB" id="9801424at2"/>
<evidence type="ECO:0000259" key="7">
    <source>
        <dbReference type="PROSITE" id="PS51918"/>
    </source>
</evidence>
<gene>
    <name evidence="9" type="primary">hpnR</name>
    <name evidence="9" type="ORF">CNEONATNEC25_01557</name>
    <name evidence="8" type="ORF">CQ394_02210</name>
</gene>
<dbReference type="InterPro" id="IPR007197">
    <property type="entry name" value="rSAM"/>
</dbReference>
<keyword evidence="3" id="KW-0479">Metal-binding</keyword>
<keyword evidence="10" id="KW-1185">Reference proteome</keyword>
<dbReference type="Gene3D" id="3.40.50.280">
    <property type="entry name" value="Cobalamin-binding domain"/>
    <property type="match status" value="1"/>
</dbReference>
<evidence type="ECO:0000313" key="10">
    <source>
        <dbReference type="Proteomes" id="UP000220840"/>
    </source>
</evidence>
<evidence type="ECO:0000313" key="8">
    <source>
        <dbReference type="EMBL" id="PEG30559.1"/>
    </source>
</evidence>
<dbReference type="InterPro" id="IPR034466">
    <property type="entry name" value="Methyltransferase_Class_B"/>
</dbReference>
<dbReference type="SUPFAM" id="SSF52242">
    <property type="entry name" value="Cobalamin (vitamin B12)-binding domain"/>
    <property type="match status" value="1"/>
</dbReference>
<evidence type="ECO:0000256" key="3">
    <source>
        <dbReference type="ARBA" id="ARBA00022723"/>
    </source>
</evidence>
<reference evidence="8 10" key="1">
    <citation type="submission" date="2017-10" db="EMBL/GenBank/DDBJ databases">
        <title>Effective Description of Clostridium neonatale sp. nov. linked to necrotizing enterocolitis in neonates and a clarification of species assignable to the genus Clostridium (Prazmowski 1880) emend. Lawson and Rainey 2016.</title>
        <authorList>
            <person name="Bernard K."/>
            <person name="Burdz T."/>
            <person name="Wiebe D."/>
            <person name="Balcewich B."/>
            <person name="Alfa M."/>
            <person name="Bernier A.-M."/>
        </authorList>
    </citation>
    <scope>NUCLEOTIDE SEQUENCE [LARGE SCALE GENOMIC DNA]</scope>
    <source>
        <strain evidence="8 10">LCDC99A005</strain>
    </source>
</reference>
<keyword evidence="9" id="KW-0489">Methyltransferase</keyword>
<dbReference type="Pfam" id="PF13311">
    <property type="entry name" value="DUF4080"/>
    <property type="match status" value="1"/>
</dbReference>
<dbReference type="STRING" id="137838.GCA_001458595_01895"/>
<dbReference type="InterPro" id="IPR051198">
    <property type="entry name" value="BchE-like"/>
</dbReference>
<keyword evidence="2" id="KW-0949">S-adenosyl-L-methionine</keyword>
<dbReference type="RefSeq" id="WP_058294732.1">
    <property type="nucleotide sequence ID" value="NZ_CAMRXB010000045.1"/>
</dbReference>
<dbReference type="InterPro" id="IPR006158">
    <property type="entry name" value="Cobalamin-bd"/>
</dbReference>
<dbReference type="PANTHER" id="PTHR43409">
    <property type="entry name" value="ANAEROBIC MAGNESIUM-PROTOPORPHYRIN IX MONOMETHYL ESTER CYCLASE-RELATED"/>
    <property type="match status" value="1"/>
</dbReference>
<sequence length="557" mass="66368">MKILLTAINSKFIHSNLAVRYLKSFTNDLPYEGKIREFTINDREERILEEIIKEDPDVVAFSTYIWNVELIERLANLIKKVNSNIEILYGGPEVSFDSVQFLRNNIGEYVIEGEGEKTYRDFVLYKLGELDIDKVRGLHYKNSGDVYSNEKRPLMSMDEIVFPYEEDEDLSNKIVYYEASRGCPFNCKYCLSSTSHGVRFLDIERVLEELNYFIKKKVKLVKFVDRTFNCNHKFSMAIWNFLINANTETSFHFEISADILKDEEIKLLSKAPEGRFQFEVGVQTTNDDVLRNINRFVNFSDIKEKVLELMSIKNIKQHLDLIAGLPGEDYNSFVKSFNDVYSIHPEEIQLGFLKLLKGSSMREEAKMYGMEYSPYPPYEILKTNLVSYEEMIKLKKVEEMVDKYYNSQKFNYIIKFFEKKFNTPFEFYYALGKFFEENGYFNRNIGNIEYYKVFLEFNKKILKSDNKYLDNIVKFNYLLYNKRRGLPNFLKINISKEEEKKYKDKLREKYSFKEYFLEKFDINLEKYVKNGELIEEDFYCLFNNNNEYLFIEKLSDL</sequence>
<dbReference type="Gene3D" id="3.80.30.20">
    <property type="entry name" value="tm_1862 like domain"/>
    <property type="match status" value="1"/>
</dbReference>
<dbReference type="Pfam" id="PF02310">
    <property type="entry name" value="B12-binding"/>
    <property type="match status" value="1"/>
</dbReference>
<accession>A0A2A7MG35</accession>
<dbReference type="EMBL" id="UWJD01000001">
    <property type="protein sequence ID" value="VCT83959.1"/>
    <property type="molecule type" value="Genomic_DNA"/>
</dbReference>
<dbReference type="SFLD" id="SFLDS00029">
    <property type="entry name" value="Radical_SAM"/>
    <property type="match status" value="1"/>
</dbReference>
<evidence type="ECO:0000256" key="2">
    <source>
        <dbReference type="ARBA" id="ARBA00022691"/>
    </source>
</evidence>
<evidence type="ECO:0000256" key="1">
    <source>
        <dbReference type="ARBA" id="ARBA00001966"/>
    </source>
</evidence>
<comment type="cofactor">
    <cofactor evidence="1">
        <name>[4Fe-4S] cluster</name>
        <dbReference type="ChEBI" id="CHEBI:49883"/>
    </cofactor>
</comment>
<dbReference type="EMBL" id="PDCJ01000001">
    <property type="protein sequence ID" value="PEG30559.1"/>
    <property type="molecule type" value="Genomic_DNA"/>
</dbReference>
<evidence type="ECO:0000313" key="9">
    <source>
        <dbReference type="EMBL" id="VCT83959.1"/>
    </source>
</evidence>
<feature type="domain" description="Radical SAM core" evidence="7">
    <location>
        <begin position="169"/>
        <end position="398"/>
    </location>
</feature>
<keyword evidence="5" id="KW-0411">Iron-sulfur</keyword>
<dbReference type="PANTHER" id="PTHR43409:SF16">
    <property type="entry name" value="SLR0320 PROTEIN"/>
    <property type="match status" value="1"/>
</dbReference>
<proteinExistence type="predicted"/>
<reference evidence="9 11" key="2">
    <citation type="submission" date="2018-06" db="EMBL/GenBank/DDBJ databases">
        <authorList>
            <consortium name="IHU Genomes"/>
        </authorList>
    </citation>
    <scope>NUCLEOTIDE SEQUENCE [LARGE SCALE GENOMIC DNA]</scope>
    <source>
        <strain evidence="9 11">NEC25</strain>
    </source>
</reference>
<dbReference type="InterPro" id="IPR058240">
    <property type="entry name" value="rSAM_sf"/>
</dbReference>
<dbReference type="GO" id="GO:0051539">
    <property type="term" value="F:4 iron, 4 sulfur cluster binding"/>
    <property type="evidence" value="ECO:0007669"/>
    <property type="project" value="UniProtKB-KW"/>
</dbReference>
<dbReference type="InterPro" id="IPR006638">
    <property type="entry name" value="Elp3/MiaA/NifB-like_rSAM"/>
</dbReference>
<dbReference type="SUPFAM" id="SSF102114">
    <property type="entry name" value="Radical SAM enzymes"/>
    <property type="match status" value="1"/>
</dbReference>
<dbReference type="InterPro" id="IPR023404">
    <property type="entry name" value="rSAM_horseshoe"/>
</dbReference>
<evidence type="ECO:0000259" key="6">
    <source>
        <dbReference type="PROSITE" id="PS51332"/>
    </source>
</evidence>
<evidence type="ECO:0000256" key="4">
    <source>
        <dbReference type="ARBA" id="ARBA00023004"/>
    </source>
</evidence>
<dbReference type="CDD" id="cd02068">
    <property type="entry name" value="radical_SAM_B12_BD"/>
    <property type="match status" value="1"/>
</dbReference>
<name>A0A2A7MG35_9CLOT</name>
<dbReference type="GO" id="GO:0046872">
    <property type="term" value="F:metal ion binding"/>
    <property type="evidence" value="ECO:0007669"/>
    <property type="project" value="UniProtKB-KW"/>
</dbReference>
<dbReference type="PROSITE" id="PS51332">
    <property type="entry name" value="B12_BINDING"/>
    <property type="match status" value="1"/>
</dbReference>
<dbReference type="GO" id="GO:0008168">
    <property type="term" value="F:methyltransferase activity"/>
    <property type="evidence" value="ECO:0007669"/>
    <property type="project" value="UniProtKB-KW"/>
</dbReference>
<dbReference type="Pfam" id="PF04055">
    <property type="entry name" value="Radical_SAM"/>
    <property type="match status" value="1"/>
</dbReference>
<keyword evidence="4" id="KW-0408">Iron</keyword>
<feature type="domain" description="B12-binding" evidence="6">
    <location>
        <begin position="1"/>
        <end position="133"/>
    </location>
</feature>
<dbReference type="PROSITE" id="PS51918">
    <property type="entry name" value="RADICAL_SAM"/>
    <property type="match status" value="1"/>
</dbReference>
<organism evidence="8 10">
    <name type="scientific">Clostridium neonatale</name>
    <dbReference type="NCBI Taxonomy" id="137838"/>
    <lineage>
        <taxon>Bacteria</taxon>
        <taxon>Bacillati</taxon>
        <taxon>Bacillota</taxon>
        <taxon>Clostridia</taxon>
        <taxon>Eubacteriales</taxon>
        <taxon>Clostridiaceae</taxon>
        <taxon>Clostridium</taxon>
    </lineage>
</organism>
<dbReference type="SFLD" id="SFLDG01123">
    <property type="entry name" value="methyltransferase_(Class_B)"/>
    <property type="match status" value="1"/>
</dbReference>
<dbReference type="Proteomes" id="UP000431451">
    <property type="component" value="Unassembled WGS sequence"/>
</dbReference>
<dbReference type="SMART" id="SM00729">
    <property type="entry name" value="Elp3"/>
    <property type="match status" value="1"/>
</dbReference>
<dbReference type="InterPro" id="IPR025288">
    <property type="entry name" value="DUF4080"/>
</dbReference>
<dbReference type="Proteomes" id="UP000220840">
    <property type="component" value="Unassembled WGS sequence"/>
</dbReference>
<dbReference type="GO" id="GO:0005829">
    <property type="term" value="C:cytosol"/>
    <property type="evidence" value="ECO:0007669"/>
    <property type="project" value="TreeGrafter"/>
</dbReference>
<dbReference type="SFLD" id="SFLDG01082">
    <property type="entry name" value="B12-binding_domain_containing"/>
    <property type="match status" value="1"/>
</dbReference>
<dbReference type="AlphaFoldDB" id="A0A2A7MG35"/>
<evidence type="ECO:0000313" key="11">
    <source>
        <dbReference type="Proteomes" id="UP000431451"/>
    </source>
</evidence>
<dbReference type="GO" id="GO:0031419">
    <property type="term" value="F:cobalamin binding"/>
    <property type="evidence" value="ECO:0007669"/>
    <property type="project" value="InterPro"/>
</dbReference>
<keyword evidence="9" id="KW-0808">Transferase</keyword>
<dbReference type="InterPro" id="IPR036724">
    <property type="entry name" value="Cobalamin-bd_sf"/>
</dbReference>
<protein>
    <submittedName>
        <fullName evidence="8">DUF4080 domain-containing protein</fullName>
    </submittedName>
    <submittedName>
        <fullName evidence="9">Hopanoid C-3 methylase</fullName>
        <ecNumber evidence="9">2.1.1.-</ecNumber>
    </submittedName>
</protein>
<evidence type="ECO:0000256" key="5">
    <source>
        <dbReference type="ARBA" id="ARBA00023014"/>
    </source>
</evidence>
<dbReference type="GO" id="GO:0032259">
    <property type="term" value="P:methylation"/>
    <property type="evidence" value="ECO:0007669"/>
    <property type="project" value="UniProtKB-KW"/>
</dbReference>
<dbReference type="EC" id="2.1.1.-" evidence="9"/>